<organism evidence="7 8">
    <name type="scientific">Naasia aerilata</name>
    <dbReference type="NCBI Taxonomy" id="1162966"/>
    <lineage>
        <taxon>Bacteria</taxon>
        <taxon>Bacillati</taxon>
        <taxon>Actinomycetota</taxon>
        <taxon>Actinomycetes</taxon>
        <taxon>Micrococcales</taxon>
        <taxon>Microbacteriaceae</taxon>
        <taxon>Naasia</taxon>
    </lineage>
</organism>
<dbReference type="InterPro" id="IPR036291">
    <property type="entry name" value="NAD(P)-bd_dom_sf"/>
</dbReference>
<keyword evidence="3" id="KW-0479">Metal-binding</keyword>
<evidence type="ECO:0000256" key="6">
    <source>
        <dbReference type="SAM" id="MobiDB-lite"/>
    </source>
</evidence>
<dbReference type="EMBL" id="AP027731">
    <property type="protein sequence ID" value="BDZ46789.1"/>
    <property type="molecule type" value="Genomic_DNA"/>
</dbReference>
<protein>
    <submittedName>
        <fullName evidence="7">Uncharacterized protein</fullName>
    </submittedName>
</protein>
<evidence type="ECO:0000256" key="2">
    <source>
        <dbReference type="ARBA" id="ARBA00008072"/>
    </source>
</evidence>
<dbReference type="Gene3D" id="3.90.180.10">
    <property type="entry name" value="Medium-chain alcohol dehydrogenases, catalytic domain"/>
    <property type="match status" value="2"/>
</dbReference>
<name>A0ABN6XP60_9MICO</name>
<keyword evidence="5" id="KW-0560">Oxidoreductase</keyword>
<dbReference type="PANTHER" id="PTHR43350:SF19">
    <property type="entry name" value="D-GULOSIDE 3-DEHYDROGENASE"/>
    <property type="match status" value="1"/>
</dbReference>
<dbReference type="RefSeq" id="WP_286276788.1">
    <property type="nucleotide sequence ID" value="NZ_AP027731.1"/>
</dbReference>
<evidence type="ECO:0000313" key="8">
    <source>
        <dbReference type="Proteomes" id="UP001321498"/>
    </source>
</evidence>
<evidence type="ECO:0000313" key="7">
    <source>
        <dbReference type="EMBL" id="BDZ46789.1"/>
    </source>
</evidence>
<evidence type="ECO:0000256" key="4">
    <source>
        <dbReference type="ARBA" id="ARBA00022833"/>
    </source>
</evidence>
<dbReference type="SUPFAM" id="SSF51735">
    <property type="entry name" value="NAD(P)-binding Rossmann-fold domains"/>
    <property type="match status" value="1"/>
</dbReference>
<dbReference type="PANTHER" id="PTHR43350">
    <property type="entry name" value="NAD-DEPENDENT ALCOHOL DEHYDROGENASE"/>
    <property type="match status" value="1"/>
</dbReference>
<gene>
    <name evidence="7" type="ORF">GCM10025866_26980</name>
</gene>
<proteinExistence type="inferred from homology"/>
<dbReference type="Gene3D" id="3.40.50.720">
    <property type="entry name" value="NAD(P)-binding Rossmann-like Domain"/>
    <property type="match status" value="1"/>
</dbReference>
<comment type="similarity">
    <text evidence="2">Belongs to the zinc-containing alcohol dehydrogenase family.</text>
</comment>
<accession>A0ABN6XP60</accession>
<comment type="cofactor">
    <cofactor evidence="1">
        <name>Zn(2+)</name>
        <dbReference type="ChEBI" id="CHEBI:29105"/>
    </cofactor>
</comment>
<feature type="region of interest" description="Disordered" evidence="6">
    <location>
        <begin position="190"/>
        <end position="210"/>
    </location>
</feature>
<reference evidence="8" key="1">
    <citation type="journal article" date="2019" name="Int. J. Syst. Evol. Microbiol.">
        <title>The Global Catalogue of Microorganisms (GCM) 10K type strain sequencing project: providing services to taxonomists for standard genome sequencing and annotation.</title>
        <authorList>
            <consortium name="The Broad Institute Genomics Platform"/>
            <consortium name="The Broad Institute Genome Sequencing Center for Infectious Disease"/>
            <person name="Wu L."/>
            <person name="Ma J."/>
        </authorList>
    </citation>
    <scope>NUCLEOTIDE SEQUENCE [LARGE SCALE GENOMIC DNA]</scope>
    <source>
        <strain evidence="8">NBRC 108725</strain>
    </source>
</reference>
<evidence type="ECO:0000256" key="3">
    <source>
        <dbReference type="ARBA" id="ARBA00022723"/>
    </source>
</evidence>
<evidence type="ECO:0000256" key="5">
    <source>
        <dbReference type="ARBA" id="ARBA00023002"/>
    </source>
</evidence>
<dbReference type="SUPFAM" id="SSF50129">
    <property type="entry name" value="GroES-like"/>
    <property type="match status" value="1"/>
</dbReference>
<dbReference type="Proteomes" id="UP001321498">
    <property type="component" value="Chromosome"/>
</dbReference>
<dbReference type="InterPro" id="IPR011032">
    <property type="entry name" value="GroES-like_sf"/>
</dbReference>
<evidence type="ECO:0000256" key="1">
    <source>
        <dbReference type="ARBA" id="ARBA00001947"/>
    </source>
</evidence>
<keyword evidence="4" id="KW-0862">Zinc</keyword>
<sequence length="273" mass="27839">MTGWPPEGGRVVGIAVAAPGEVELVDADAVPSARGGRVRVEQDPALGADEVAGATVCTLISPGTELAGAYRPVGPHAPYPWIPGYAAVFRVDALGSQVEGIAVGDLVFSQGSHRSRQREAASAVWRLPDGLDPFTAVFARLMAVPLAALSTAEGLVGAEVGVSGLGPIGHLAAAIAAHSGARVTAWDPREDRRTQAPASVTVLEGPPEPGPRAQYGTTHGFDLVLECSGHDGAALAAVRAVRSGERSCWSAPPGPAGLRPRLTTCSPRCSTAT</sequence>
<keyword evidence="8" id="KW-1185">Reference proteome</keyword>